<organism evidence="1 2">
    <name type="scientific">Neotabrizicola shimadae</name>
    <dbReference type="NCBI Taxonomy" id="2807096"/>
    <lineage>
        <taxon>Bacteria</taxon>
        <taxon>Pseudomonadati</taxon>
        <taxon>Pseudomonadota</taxon>
        <taxon>Alphaproteobacteria</taxon>
        <taxon>Rhodobacterales</taxon>
        <taxon>Paracoccaceae</taxon>
        <taxon>Neotabrizicola</taxon>
    </lineage>
</organism>
<evidence type="ECO:0000313" key="2">
    <source>
        <dbReference type="Proteomes" id="UP000826300"/>
    </source>
</evidence>
<gene>
    <name evidence="1" type="ORF">JO391_09980</name>
</gene>
<accession>A0A8G0ZQB2</accession>
<dbReference type="AlphaFoldDB" id="A0A8G0ZQB2"/>
<dbReference type="KEGG" id="nsm:JO391_09980"/>
<dbReference type="Proteomes" id="UP000826300">
    <property type="component" value="Chromosome"/>
</dbReference>
<dbReference type="EMBL" id="CP069370">
    <property type="protein sequence ID" value="QYZ68133.1"/>
    <property type="molecule type" value="Genomic_DNA"/>
</dbReference>
<name>A0A8G0ZQB2_9RHOB</name>
<dbReference type="RefSeq" id="WP_220660356.1">
    <property type="nucleotide sequence ID" value="NZ_CP069370.1"/>
</dbReference>
<protein>
    <submittedName>
        <fullName evidence="1">Uncharacterized protein</fullName>
    </submittedName>
</protein>
<keyword evidence="2" id="KW-1185">Reference proteome</keyword>
<evidence type="ECO:0000313" key="1">
    <source>
        <dbReference type="EMBL" id="QYZ68133.1"/>
    </source>
</evidence>
<reference evidence="1" key="1">
    <citation type="submission" date="2021-02" db="EMBL/GenBank/DDBJ databases">
        <title>Rhodobacter shimadae sp. nov., an aerobic anoxygenic phototrophic bacterium isolated from a hot spring.</title>
        <authorList>
            <person name="Muramatsu S."/>
            <person name="Haruta S."/>
            <person name="Hirose S."/>
            <person name="Hanada S."/>
        </authorList>
    </citation>
    <scope>NUCLEOTIDE SEQUENCE</scope>
    <source>
        <strain evidence="1">N10</strain>
    </source>
</reference>
<proteinExistence type="predicted"/>
<sequence>MKAFFARFRRASASPDMFDRRLGLLSARVPSRLPATGKSVFRMMA</sequence>